<feature type="domain" description="Beta-lactamase-related" evidence="2">
    <location>
        <begin position="81"/>
        <end position="407"/>
    </location>
</feature>
<proteinExistence type="predicted"/>
<dbReference type="GO" id="GO:0016787">
    <property type="term" value="F:hydrolase activity"/>
    <property type="evidence" value="ECO:0007669"/>
    <property type="project" value="UniProtKB-KW"/>
</dbReference>
<dbReference type="NCBIfam" id="TIGR01409">
    <property type="entry name" value="TAT_signal_seq"/>
    <property type="match status" value="1"/>
</dbReference>
<dbReference type="SUPFAM" id="SSF56601">
    <property type="entry name" value="beta-lactamase/transpeptidase-like"/>
    <property type="match status" value="1"/>
</dbReference>
<reference evidence="4" key="1">
    <citation type="journal article" date="2019" name="Int. J. Syst. Evol. Microbiol.">
        <title>The Global Catalogue of Microorganisms (GCM) 10K type strain sequencing project: providing services to taxonomists for standard genome sequencing and annotation.</title>
        <authorList>
            <consortium name="The Broad Institute Genomics Platform"/>
            <consortium name="The Broad Institute Genome Sequencing Center for Infectious Disease"/>
            <person name="Wu L."/>
            <person name="Ma J."/>
        </authorList>
    </citation>
    <scope>NUCLEOTIDE SEQUENCE [LARGE SCALE GENOMIC DNA]</scope>
    <source>
        <strain evidence="4">CGMCC 4.1622</strain>
    </source>
</reference>
<dbReference type="InterPro" id="IPR019546">
    <property type="entry name" value="TAT_signal_bac_arc"/>
</dbReference>
<dbReference type="Proteomes" id="UP001596066">
    <property type="component" value="Unassembled WGS sequence"/>
</dbReference>
<feature type="compositionally biased region" description="Low complexity" evidence="1">
    <location>
        <begin position="10"/>
        <end position="19"/>
    </location>
</feature>
<evidence type="ECO:0000313" key="3">
    <source>
        <dbReference type="EMBL" id="MFC5647276.1"/>
    </source>
</evidence>
<evidence type="ECO:0000256" key="1">
    <source>
        <dbReference type="SAM" id="MobiDB-lite"/>
    </source>
</evidence>
<dbReference type="InterPro" id="IPR050491">
    <property type="entry name" value="AmpC-like"/>
</dbReference>
<feature type="region of interest" description="Disordered" evidence="1">
    <location>
        <begin position="1"/>
        <end position="21"/>
    </location>
</feature>
<organism evidence="3 4">
    <name type="scientific">Kitasatospora cinereorecta</name>
    <dbReference type="NCBI Taxonomy" id="285560"/>
    <lineage>
        <taxon>Bacteria</taxon>
        <taxon>Bacillati</taxon>
        <taxon>Actinomycetota</taxon>
        <taxon>Actinomycetes</taxon>
        <taxon>Kitasatosporales</taxon>
        <taxon>Streptomycetaceae</taxon>
        <taxon>Kitasatospora</taxon>
    </lineage>
</organism>
<dbReference type="EMBL" id="JBHSOC010000148">
    <property type="protein sequence ID" value="MFC5647276.1"/>
    <property type="molecule type" value="Genomic_DNA"/>
</dbReference>
<sequence>MGLDAATAVSSTSSTSSTDSTRRTLLKGLAAAGLGAGVGAGLGVRSPSPAWAADPTDGPAPAAPADEWDAFAARVRDEFTAMGLAGAAVAVVSADRVLLTFPLGVRDVESRAPVTSSTRFLVASTTKSMTSLLAATHIDQRRLAWDQPAVDAWPGFRAPTDRLTRSLRVRDLLGMATGIDEPPALSGLHEGDPTAPQLLRSLATLPVVAPPNTTFRYNNTVYSAGGYLPLLADGVSADALTGTFADEMQRRVYGPTGMAGARIADDPRGLVTDFMRGYAPDLTGANRPLAYGPVGSYAPAGGTLASLDDMAAYVRLQLRHGISVDGHQVVSAQNLAECWKPHIPVPVSPDFDPDVTESGYGMGWIRHRFCDGTSLIWHNGGIDGFTSYIGFLPEHDLGLVVLNGTNPSPTGQYFYLYVLNLLLSERFGLNKGVPAKVHAAHLAALEELRALGRRTFPTDPGATAPYLGHYEGGYRLTRSGLDLFLRLGPRTMPLGVMDDGSYVMTGGLLVGNAVRLTRDVDNTPRIEVVGFETARRTTGLETPAG</sequence>
<dbReference type="Pfam" id="PF00144">
    <property type="entry name" value="Beta-lactamase"/>
    <property type="match status" value="1"/>
</dbReference>
<gene>
    <name evidence="3" type="ORF">ACFPZF_38810</name>
</gene>
<comment type="caution">
    <text evidence="3">The sequence shown here is derived from an EMBL/GenBank/DDBJ whole genome shotgun (WGS) entry which is preliminary data.</text>
</comment>
<evidence type="ECO:0000259" key="2">
    <source>
        <dbReference type="Pfam" id="PF00144"/>
    </source>
</evidence>
<dbReference type="PANTHER" id="PTHR46825:SF15">
    <property type="entry name" value="BETA-LACTAMASE-RELATED DOMAIN-CONTAINING PROTEIN"/>
    <property type="match status" value="1"/>
</dbReference>
<keyword evidence="3" id="KW-0378">Hydrolase</keyword>
<accession>A0ABW0VRU4</accession>
<dbReference type="InterPro" id="IPR006311">
    <property type="entry name" value="TAT_signal"/>
</dbReference>
<dbReference type="Gene3D" id="3.40.710.10">
    <property type="entry name" value="DD-peptidase/beta-lactamase superfamily"/>
    <property type="match status" value="1"/>
</dbReference>
<protein>
    <submittedName>
        <fullName evidence="3">Serine hydrolase domain-containing protein</fullName>
        <ecNumber evidence="3">3.-.-.-</ecNumber>
    </submittedName>
</protein>
<dbReference type="PANTHER" id="PTHR46825">
    <property type="entry name" value="D-ALANYL-D-ALANINE-CARBOXYPEPTIDASE/ENDOPEPTIDASE AMPH"/>
    <property type="match status" value="1"/>
</dbReference>
<dbReference type="EC" id="3.-.-.-" evidence="3"/>
<keyword evidence="4" id="KW-1185">Reference proteome</keyword>
<dbReference type="RefSeq" id="WP_346141497.1">
    <property type="nucleotide sequence ID" value="NZ_BAAAUA010000004.1"/>
</dbReference>
<dbReference type="InterPro" id="IPR012338">
    <property type="entry name" value="Beta-lactam/transpept-like"/>
</dbReference>
<evidence type="ECO:0000313" key="4">
    <source>
        <dbReference type="Proteomes" id="UP001596066"/>
    </source>
</evidence>
<name>A0ABW0VRU4_9ACTN</name>
<dbReference type="InterPro" id="IPR001466">
    <property type="entry name" value="Beta-lactam-related"/>
</dbReference>
<dbReference type="PROSITE" id="PS51318">
    <property type="entry name" value="TAT"/>
    <property type="match status" value="1"/>
</dbReference>